<sequence>MNTATSRFLANSDVFYQLATEVYRTPGEWRSLAALAATSRTLHDIVLPVLWQELHSLVPLLRLLPLNTWTESLNSANQMIFRLTTSENLDWTRFAKYACHVRRFTWHECMDVSVSTLIKMSLAKPLDCSLLPHLRSLVVRDTRDHYVSELPVLFSPSLIDLRLIWHVSYLPDKLLEGVHKTCPQLEELHLSPLVTPDTVLFLTDVYDSTQDILMRCITGMPDLRKLYCSIPLSTATFKVFAAHPRLQEVAVPLSRRTLKDIAGLLDGDVGAPAWFPDLLNFDLTVDEVNEDMTALVASFHQSLQRLSVRTVIHPSTSDLQLLTESMARSAYVETLAELCIRFDSNPNSIQDRYPSYLDFPTVDIGKALNPMLRRQSLRRLHVEGDYVSVSDGDLARIAELYPSLRSLTVLGRESPEALCPSVCSLVMIAQKFPDLMELDLRYSGTESDIPSQANLDRLQVPSPSTHPLKIFQVNGSSLTTTCKGALALTKFISRMFPKAALIIKLAGSEVPKELPEPWGEVNKHLLAEAMDTAQD</sequence>
<dbReference type="EMBL" id="ML122252">
    <property type="protein sequence ID" value="RPD65404.1"/>
    <property type="molecule type" value="Genomic_DNA"/>
</dbReference>
<dbReference type="AlphaFoldDB" id="A0A5C2SPY9"/>
<protein>
    <recommendedName>
        <fullName evidence="3">F-box domain-containing protein</fullName>
    </recommendedName>
</protein>
<evidence type="ECO:0000313" key="2">
    <source>
        <dbReference type="Proteomes" id="UP000313359"/>
    </source>
</evidence>
<reference evidence="1" key="1">
    <citation type="journal article" date="2018" name="Genome Biol. Evol.">
        <title>Genomics and development of Lentinus tigrinus, a white-rot wood-decaying mushroom with dimorphic fruiting bodies.</title>
        <authorList>
            <person name="Wu B."/>
            <person name="Xu Z."/>
            <person name="Knudson A."/>
            <person name="Carlson A."/>
            <person name="Chen N."/>
            <person name="Kovaka S."/>
            <person name="LaButti K."/>
            <person name="Lipzen A."/>
            <person name="Pennachio C."/>
            <person name="Riley R."/>
            <person name="Schakwitz W."/>
            <person name="Umezawa K."/>
            <person name="Ohm R.A."/>
            <person name="Grigoriev I.V."/>
            <person name="Nagy L.G."/>
            <person name="Gibbons J."/>
            <person name="Hibbett D."/>
        </authorList>
    </citation>
    <scope>NUCLEOTIDE SEQUENCE [LARGE SCALE GENOMIC DNA]</scope>
    <source>
        <strain evidence="1">ALCF2SS1-6</strain>
    </source>
</reference>
<dbReference type="SUPFAM" id="SSF52047">
    <property type="entry name" value="RNI-like"/>
    <property type="match status" value="1"/>
</dbReference>
<evidence type="ECO:0008006" key="3">
    <source>
        <dbReference type="Google" id="ProtNLM"/>
    </source>
</evidence>
<proteinExistence type="predicted"/>
<name>A0A5C2SPY9_9APHY</name>
<dbReference type="Proteomes" id="UP000313359">
    <property type="component" value="Unassembled WGS sequence"/>
</dbReference>
<evidence type="ECO:0000313" key="1">
    <source>
        <dbReference type="EMBL" id="RPD65404.1"/>
    </source>
</evidence>
<gene>
    <name evidence="1" type="ORF">L227DRAFT_649514</name>
</gene>
<keyword evidence="2" id="KW-1185">Reference proteome</keyword>
<dbReference type="OrthoDB" id="3174539at2759"/>
<dbReference type="InterPro" id="IPR032675">
    <property type="entry name" value="LRR_dom_sf"/>
</dbReference>
<dbReference type="STRING" id="1328759.A0A5C2SPY9"/>
<organism evidence="1 2">
    <name type="scientific">Lentinus tigrinus ALCF2SS1-6</name>
    <dbReference type="NCBI Taxonomy" id="1328759"/>
    <lineage>
        <taxon>Eukaryota</taxon>
        <taxon>Fungi</taxon>
        <taxon>Dikarya</taxon>
        <taxon>Basidiomycota</taxon>
        <taxon>Agaricomycotina</taxon>
        <taxon>Agaricomycetes</taxon>
        <taxon>Polyporales</taxon>
        <taxon>Polyporaceae</taxon>
        <taxon>Lentinus</taxon>
    </lineage>
</organism>
<accession>A0A5C2SPY9</accession>
<dbReference type="Gene3D" id="3.80.10.10">
    <property type="entry name" value="Ribonuclease Inhibitor"/>
    <property type="match status" value="2"/>
</dbReference>